<dbReference type="PROSITE" id="PS00095">
    <property type="entry name" value="C5_MTASE_2"/>
    <property type="match status" value="1"/>
</dbReference>
<feature type="active site" evidence="7">
    <location>
        <position position="79"/>
    </location>
</feature>
<dbReference type="NCBIfam" id="TIGR00675">
    <property type="entry name" value="dcm"/>
    <property type="match status" value="1"/>
</dbReference>
<gene>
    <name evidence="9" type="ORF">INT45_006792</name>
</gene>
<dbReference type="GO" id="GO:0005634">
    <property type="term" value="C:nucleus"/>
    <property type="evidence" value="ECO:0007669"/>
    <property type="project" value="TreeGrafter"/>
</dbReference>
<evidence type="ECO:0000256" key="3">
    <source>
        <dbReference type="ARBA" id="ARBA00022691"/>
    </source>
</evidence>
<evidence type="ECO:0000256" key="5">
    <source>
        <dbReference type="ARBA" id="ARBA00039681"/>
    </source>
</evidence>
<dbReference type="GO" id="GO:0008168">
    <property type="term" value="F:methyltransferase activity"/>
    <property type="evidence" value="ECO:0007669"/>
    <property type="project" value="UniProtKB-KW"/>
</dbReference>
<accession>A0A8H7RX40</accession>
<organism evidence="9 10">
    <name type="scientific">Circinella minor</name>
    <dbReference type="NCBI Taxonomy" id="1195481"/>
    <lineage>
        <taxon>Eukaryota</taxon>
        <taxon>Fungi</taxon>
        <taxon>Fungi incertae sedis</taxon>
        <taxon>Mucoromycota</taxon>
        <taxon>Mucoromycotina</taxon>
        <taxon>Mucoromycetes</taxon>
        <taxon>Mucorales</taxon>
        <taxon>Lichtheimiaceae</taxon>
        <taxon>Circinella</taxon>
    </lineage>
</organism>
<evidence type="ECO:0000313" key="10">
    <source>
        <dbReference type="Proteomes" id="UP000646827"/>
    </source>
</evidence>
<evidence type="ECO:0000256" key="7">
    <source>
        <dbReference type="PROSITE-ProRule" id="PRU01016"/>
    </source>
</evidence>
<sequence length="368" mass="42150">MAPLRMLEFYSGIGGMHFAAGLAGWDYEVIKAFDINNVANDVYKHNFGPKIVGQRQIEALSMEHYDKIAADIWTMSPPCQPYSRQGLQKGSQDNRSKSFLHLLEVLETMSHRPKYILVENVKGFEESDSHDLLIDSLNHCHYTFQEFLLTPLQLGIPNSRMRYYLLAKQKPLSFIQSPTNTIIAFIPESKLMSTKFVDNRTQSLDNEDALVNSNVNIGSVSEYLESNVDFVSYAISDKTLLKHGHVFDIVKPSTHRSCCFTKGYYHYAEGTGSILQLNEELDSKETFDKVTHAKKMENEQEALKLLQSLKLRYFTPREVANLMGFPMDTFTFPESTTMKQKYRCLGNSINVRLVSELMIYLMKDSKEL</sequence>
<dbReference type="GO" id="GO:0032259">
    <property type="term" value="P:methylation"/>
    <property type="evidence" value="ECO:0007669"/>
    <property type="project" value="UniProtKB-KW"/>
</dbReference>
<keyword evidence="1 7" id="KW-0489">Methyltransferase</keyword>
<dbReference type="Gene3D" id="3.90.120.10">
    <property type="entry name" value="DNA Methylase, subunit A, domain 2"/>
    <property type="match status" value="1"/>
</dbReference>
<comment type="similarity">
    <text evidence="7 8">Belongs to the class I-like SAM-binding methyltransferase superfamily. C5-methyltransferase family.</text>
</comment>
<keyword evidence="3 7" id="KW-0949">S-adenosyl-L-methionine</keyword>
<dbReference type="PROSITE" id="PS51679">
    <property type="entry name" value="SAM_MT_C5"/>
    <property type="match status" value="1"/>
</dbReference>
<name>A0A8H7RX40_9FUNG</name>
<dbReference type="PRINTS" id="PR00105">
    <property type="entry name" value="C5METTRFRASE"/>
</dbReference>
<evidence type="ECO:0000256" key="2">
    <source>
        <dbReference type="ARBA" id="ARBA00022679"/>
    </source>
</evidence>
<dbReference type="OrthoDB" id="414133at2759"/>
<proteinExistence type="inferred from homology"/>
<dbReference type="EMBL" id="JAEPRB010000269">
    <property type="protein sequence ID" value="KAG2217827.1"/>
    <property type="molecule type" value="Genomic_DNA"/>
</dbReference>
<dbReference type="EC" id="2.1.1.204" evidence="4"/>
<reference evidence="9 10" key="1">
    <citation type="submission" date="2020-12" db="EMBL/GenBank/DDBJ databases">
        <title>Metabolic potential, ecology and presence of endohyphal bacteria is reflected in genomic diversity of Mucoromycotina.</title>
        <authorList>
            <person name="Muszewska A."/>
            <person name="Okrasinska A."/>
            <person name="Steczkiewicz K."/>
            <person name="Drgas O."/>
            <person name="Orlowska M."/>
            <person name="Perlinska-Lenart U."/>
            <person name="Aleksandrzak-Piekarczyk T."/>
            <person name="Szatraj K."/>
            <person name="Zielenkiewicz U."/>
            <person name="Pilsyk S."/>
            <person name="Malc E."/>
            <person name="Mieczkowski P."/>
            <person name="Kruszewska J.S."/>
            <person name="Biernat P."/>
            <person name="Pawlowska J."/>
        </authorList>
    </citation>
    <scope>NUCLEOTIDE SEQUENCE [LARGE SCALE GENOMIC DNA]</scope>
    <source>
        <strain evidence="9 10">CBS 142.35</strain>
    </source>
</reference>
<dbReference type="Pfam" id="PF00145">
    <property type="entry name" value="DNA_methylase"/>
    <property type="match status" value="1"/>
</dbReference>
<comment type="caution">
    <text evidence="9">The sequence shown here is derived from an EMBL/GenBank/DDBJ whole genome shotgun (WGS) entry which is preliminary data.</text>
</comment>
<keyword evidence="2 7" id="KW-0808">Transferase</keyword>
<dbReference type="PANTHER" id="PTHR46098">
    <property type="entry name" value="TRNA (CYTOSINE(38)-C(5))-METHYLTRANSFERASE"/>
    <property type="match status" value="1"/>
</dbReference>
<dbReference type="Gene3D" id="3.40.50.150">
    <property type="entry name" value="Vaccinia Virus protein VP39"/>
    <property type="match status" value="1"/>
</dbReference>
<evidence type="ECO:0000256" key="4">
    <source>
        <dbReference type="ARBA" id="ARBA00039081"/>
    </source>
</evidence>
<dbReference type="InterPro" id="IPR001525">
    <property type="entry name" value="C5_MeTfrase"/>
</dbReference>
<dbReference type="InterPro" id="IPR031303">
    <property type="entry name" value="C5_meth_CS"/>
</dbReference>
<keyword evidence="10" id="KW-1185">Reference proteome</keyword>
<dbReference type="InterPro" id="IPR029063">
    <property type="entry name" value="SAM-dependent_MTases_sf"/>
</dbReference>
<dbReference type="AlphaFoldDB" id="A0A8H7RX40"/>
<evidence type="ECO:0000256" key="1">
    <source>
        <dbReference type="ARBA" id="ARBA00022603"/>
    </source>
</evidence>
<protein>
    <recommendedName>
        <fullName evidence="5">tRNA (cytosine(38)-C(5))-methyltransferase</fullName>
        <ecNumber evidence="4">2.1.1.204</ecNumber>
    </recommendedName>
    <alternativeName>
        <fullName evidence="6">DNA (cytosine-5)-methyltransferase-like protein 2</fullName>
    </alternativeName>
</protein>
<dbReference type="Proteomes" id="UP000646827">
    <property type="component" value="Unassembled WGS sequence"/>
</dbReference>
<evidence type="ECO:0000256" key="6">
    <source>
        <dbReference type="ARBA" id="ARBA00042810"/>
    </source>
</evidence>
<dbReference type="InterPro" id="IPR050750">
    <property type="entry name" value="C5-MTase"/>
</dbReference>
<dbReference type="SUPFAM" id="SSF53335">
    <property type="entry name" value="S-adenosyl-L-methionine-dependent methyltransferases"/>
    <property type="match status" value="1"/>
</dbReference>
<dbReference type="PANTHER" id="PTHR46098:SF1">
    <property type="entry name" value="TRNA (CYTOSINE(38)-C(5))-METHYLTRANSFERASE"/>
    <property type="match status" value="1"/>
</dbReference>
<evidence type="ECO:0000313" key="9">
    <source>
        <dbReference type="EMBL" id="KAG2217827.1"/>
    </source>
</evidence>
<evidence type="ECO:0000256" key="8">
    <source>
        <dbReference type="RuleBase" id="RU000416"/>
    </source>
</evidence>